<gene>
    <name evidence="2" type="ORF">B296_00035214</name>
</gene>
<dbReference type="AlphaFoldDB" id="A0A426Z6V7"/>
<evidence type="ECO:0000256" key="1">
    <source>
        <dbReference type="SAM" id="MobiDB-lite"/>
    </source>
</evidence>
<reference evidence="2 3" key="1">
    <citation type="journal article" date="2014" name="Agronomy (Basel)">
        <title>A Draft Genome Sequence for Ensete ventricosum, the Drought-Tolerant Tree Against Hunger.</title>
        <authorList>
            <person name="Harrison J."/>
            <person name="Moore K.A."/>
            <person name="Paszkiewicz K."/>
            <person name="Jones T."/>
            <person name="Grant M."/>
            <person name="Ambacheew D."/>
            <person name="Muzemil S."/>
            <person name="Studholme D.J."/>
        </authorList>
    </citation>
    <scope>NUCLEOTIDE SEQUENCE [LARGE SCALE GENOMIC DNA]</scope>
</reference>
<dbReference type="EMBL" id="AMZH03008102">
    <property type="protein sequence ID" value="RRT59705.1"/>
    <property type="molecule type" value="Genomic_DNA"/>
</dbReference>
<sequence>MVSRAGWMSSTSSHSESQLVKLSTPRPKVLSRPSGDSMSVAVVPSTSALDDSRTADALAVMRSFFNVDSTVTTRRLVEVRKNYFIPPKYELHDPLIKILIASCDRGVPRAVEDFSFPDGAQLVTVSSGFSVRVSCVGYKGYPRVVYGLLPAKSRASRVLLGRL</sequence>
<dbReference type="Proteomes" id="UP000287651">
    <property type="component" value="Unassembled WGS sequence"/>
</dbReference>
<organism evidence="2 3">
    <name type="scientific">Ensete ventricosum</name>
    <name type="common">Abyssinian banana</name>
    <name type="synonym">Musa ensete</name>
    <dbReference type="NCBI Taxonomy" id="4639"/>
    <lineage>
        <taxon>Eukaryota</taxon>
        <taxon>Viridiplantae</taxon>
        <taxon>Streptophyta</taxon>
        <taxon>Embryophyta</taxon>
        <taxon>Tracheophyta</taxon>
        <taxon>Spermatophyta</taxon>
        <taxon>Magnoliopsida</taxon>
        <taxon>Liliopsida</taxon>
        <taxon>Zingiberales</taxon>
        <taxon>Musaceae</taxon>
        <taxon>Ensete</taxon>
    </lineage>
</organism>
<proteinExistence type="predicted"/>
<name>A0A426Z6V7_ENSVE</name>
<evidence type="ECO:0000313" key="3">
    <source>
        <dbReference type="Proteomes" id="UP000287651"/>
    </source>
</evidence>
<accession>A0A426Z6V7</accession>
<feature type="region of interest" description="Disordered" evidence="1">
    <location>
        <begin position="16"/>
        <end position="36"/>
    </location>
</feature>
<protein>
    <submittedName>
        <fullName evidence="2">Uncharacterized protein</fullName>
    </submittedName>
</protein>
<comment type="caution">
    <text evidence="2">The sequence shown here is derived from an EMBL/GenBank/DDBJ whole genome shotgun (WGS) entry which is preliminary data.</text>
</comment>
<evidence type="ECO:0000313" key="2">
    <source>
        <dbReference type="EMBL" id="RRT59705.1"/>
    </source>
</evidence>